<accession>A0AAX2GX19</accession>
<keyword evidence="1" id="KW-1133">Transmembrane helix</keyword>
<dbReference type="EMBL" id="CP014227">
    <property type="protein sequence ID" value="AMD84703.1"/>
    <property type="molecule type" value="Genomic_DNA"/>
</dbReference>
<dbReference type="Proteomes" id="UP000215539">
    <property type="component" value="Chromosome 1"/>
</dbReference>
<reference evidence="2 4" key="1">
    <citation type="submission" date="2016-02" db="EMBL/GenBank/DDBJ databases">
        <authorList>
            <person name="Holder M.E."/>
            <person name="Ajami N.J."/>
            <person name="Petrosino J.F."/>
        </authorList>
    </citation>
    <scope>NUCLEOTIDE SEQUENCE [LARGE SCALE GENOMIC DNA]</scope>
    <source>
        <strain evidence="2 4">CCUG 32990</strain>
    </source>
</reference>
<dbReference type="KEGG" id="chg:AXF12_03675"/>
<evidence type="ECO:0000256" key="1">
    <source>
        <dbReference type="SAM" id="Phobius"/>
    </source>
</evidence>
<feature type="transmembrane region" description="Helical" evidence="1">
    <location>
        <begin position="16"/>
        <end position="34"/>
    </location>
</feature>
<keyword evidence="1" id="KW-0472">Membrane</keyword>
<name>A0AAX2GX19_9FLAO</name>
<gene>
    <name evidence="2" type="ORF">AXF12_03675</name>
    <name evidence="3" type="ORF">SAMEA44541418_01002</name>
</gene>
<dbReference type="RefSeq" id="WP_066428431.1">
    <property type="nucleotide sequence ID" value="NZ_CP014227.1"/>
</dbReference>
<keyword evidence="4" id="KW-1185">Reference proteome</keyword>
<reference evidence="3 5" key="2">
    <citation type="submission" date="2017-06" db="EMBL/GenBank/DDBJ databases">
        <authorList>
            <consortium name="Pathogen Informatics"/>
        </authorList>
    </citation>
    <scope>NUCLEOTIDE SEQUENCE [LARGE SCALE GENOMIC DNA]</scope>
    <source>
        <strain evidence="3 5">NCTC12947</strain>
    </source>
</reference>
<dbReference type="Proteomes" id="UP000065822">
    <property type="component" value="Chromosome"/>
</dbReference>
<evidence type="ECO:0000313" key="5">
    <source>
        <dbReference type="Proteomes" id="UP000215539"/>
    </source>
</evidence>
<sequence>MSTTKSKIGSFGGNRHTLTFVVCLCVSIFLWALLKLSKDVFREVSVGVRITNVPTDKFVSPLQKNSMKILVEGNGLSLLRLYAENPSLTIDFNDLQPLGDDRYRLSKTSREKLSNSYLSRFRIRNTISDTLLVKLEKKYTRKVPVLVHLNVNFQREYQLTELKVQPDSISVSGIKSAMDTLQKIDVYIKKKREVKSNFTEIYKPKNTDFVSYGANRIRIEGIVDKVSERVIRVPVELHNVPEGCQIKIFPTEVPVLCTGDLNLLKGLRTEDIHVVADFDQWQEKSTLPLSLTTPKKRIKLRFLNEKSVDFLMKRQ</sequence>
<evidence type="ECO:0000313" key="3">
    <source>
        <dbReference type="EMBL" id="SNV08264.1"/>
    </source>
</evidence>
<proteinExistence type="predicted"/>
<dbReference type="PANTHER" id="PTHR37804">
    <property type="entry name" value="CDAA REGULATORY PROTEIN CDAR"/>
    <property type="match status" value="1"/>
</dbReference>
<organism evidence="3 5">
    <name type="scientific">Capnocytophaga haemolytica</name>
    <dbReference type="NCBI Taxonomy" id="45243"/>
    <lineage>
        <taxon>Bacteria</taxon>
        <taxon>Pseudomonadati</taxon>
        <taxon>Bacteroidota</taxon>
        <taxon>Flavobacteriia</taxon>
        <taxon>Flavobacteriales</taxon>
        <taxon>Flavobacteriaceae</taxon>
        <taxon>Capnocytophaga</taxon>
    </lineage>
</organism>
<evidence type="ECO:0000313" key="2">
    <source>
        <dbReference type="EMBL" id="AMD84703.1"/>
    </source>
</evidence>
<keyword evidence="1" id="KW-0812">Transmembrane</keyword>
<dbReference type="AlphaFoldDB" id="A0AAX2GX19"/>
<protein>
    <submittedName>
        <fullName evidence="3">Uncharacterized protein conserved in bacteria</fullName>
    </submittedName>
</protein>
<dbReference type="PANTHER" id="PTHR37804:SF1">
    <property type="entry name" value="CDAA REGULATORY PROTEIN CDAR"/>
    <property type="match status" value="1"/>
</dbReference>
<evidence type="ECO:0000313" key="4">
    <source>
        <dbReference type="Proteomes" id="UP000065822"/>
    </source>
</evidence>
<dbReference type="EMBL" id="LT906449">
    <property type="protein sequence ID" value="SNV08264.1"/>
    <property type="molecule type" value="Genomic_DNA"/>
</dbReference>
<dbReference type="InterPro" id="IPR053154">
    <property type="entry name" value="c-di-AMP_regulator"/>
</dbReference>
<dbReference type="Gene3D" id="2.170.120.30">
    <property type="match status" value="2"/>
</dbReference>